<feature type="compositionally biased region" description="Low complexity" evidence="1">
    <location>
        <begin position="551"/>
        <end position="566"/>
    </location>
</feature>
<dbReference type="InParanoid" id="A0A1Y2GGW3"/>
<dbReference type="RefSeq" id="XP_021879335.1">
    <property type="nucleotide sequence ID" value="XM_022030324.1"/>
</dbReference>
<organism evidence="3 4">
    <name type="scientific">Lobosporangium transversale</name>
    <dbReference type="NCBI Taxonomy" id="64571"/>
    <lineage>
        <taxon>Eukaryota</taxon>
        <taxon>Fungi</taxon>
        <taxon>Fungi incertae sedis</taxon>
        <taxon>Mucoromycota</taxon>
        <taxon>Mortierellomycotina</taxon>
        <taxon>Mortierellomycetes</taxon>
        <taxon>Mortierellales</taxon>
        <taxon>Mortierellaceae</taxon>
        <taxon>Lobosporangium</taxon>
    </lineage>
</organism>
<reference evidence="3 4" key="1">
    <citation type="submission" date="2016-07" db="EMBL/GenBank/DDBJ databases">
        <title>Pervasive Adenine N6-methylation of Active Genes in Fungi.</title>
        <authorList>
            <consortium name="DOE Joint Genome Institute"/>
            <person name="Mondo S.J."/>
            <person name="Dannebaum R.O."/>
            <person name="Kuo R.C."/>
            <person name="Labutti K."/>
            <person name="Haridas S."/>
            <person name="Kuo A."/>
            <person name="Salamov A."/>
            <person name="Ahrendt S.R."/>
            <person name="Lipzen A."/>
            <person name="Sullivan W."/>
            <person name="Andreopoulos W.B."/>
            <person name="Clum A."/>
            <person name="Lindquist E."/>
            <person name="Daum C."/>
            <person name="Ramamoorthy G.K."/>
            <person name="Gryganskyi A."/>
            <person name="Culley D."/>
            <person name="Magnuson J.K."/>
            <person name="James T.Y."/>
            <person name="O'Malley M.A."/>
            <person name="Stajich J.E."/>
            <person name="Spatafora J.W."/>
            <person name="Visel A."/>
            <person name="Grigoriev I.V."/>
        </authorList>
    </citation>
    <scope>NUCLEOTIDE SEQUENCE [LARGE SCALE GENOMIC DNA]</scope>
    <source>
        <strain evidence="3 4">NRRL 3116</strain>
    </source>
</reference>
<feature type="compositionally biased region" description="Low complexity" evidence="1">
    <location>
        <begin position="707"/>
        <end position="724"/>
    </location>
</feature>
<feature type="compositionally biased region" description="Polar residues" evidence="1">
    <location>
        <begin position="695"/>
        <end position="706"/>
    </location>
</feature>
<evidence type="ECO:0000313" key="3">
    <source>
        <dbReference type="EMBL" id="ORZ10614.1"/>
    </source>
</evidence>
<feature type="domain" description="PWWP" evidence="2">
    <location>
        <begin position="41"/>
        <end position="92"/>
    </location>
</feature>
<dbReference type="SUPFAM" id="SSF63748">
    <property type="entry name" value="Tudor/PWWP/MBT"/>
    <property type="match status" value="1"/>
</dbReference>
<name>A0A1Y2GGW3_9FUNG</name>
<evidence type="ECO:0000256" key="1">
    <source>
        <dbReference type="SAM" id="MobiDB-lite"/>
    </source>
</evidence>
<gene>
    <name evidence="3" type="ORF">BCR41DRAFT_423753</name>
</gene>
<feature type="compositionally biased region" description="Polar residues" evidence="1">
    <location>
        <begin position="411"/>
        <end position="421"/>
    </location>
</feature>
<feature type="compositionally biased region" description="Polar residues" evidence="1">
    <location>
        <begin position="1"/>
        <end position="20"/>
    </location>
</feature>
<keyword evidence="4" id="KW-1185">Reference proteome</keyword>
<feature type="compositionally biased region" description="Low complexity" evidence="1">
    <location>
        <begin position="317"/>
        <end position="340"/>
    </location>
</feature>
<dbReference type="InterPro" id="IPR000313">
    <property type="entry name" value="PWWP_dom"/>
</dbReference>
<feature type="compositionally biased region" description="Polar residues" evidence="1">
    <location>
        <begin position="781"/>
        <end position="798"/>
    </location>
</feature>
<feature type="compositionally biased region" description="Basic and acidic residues" evidence="1">
    <location>
        <begin position="524"/>
        <end position="537"/>
    </location>
</feature>
<proteinExistence type="predicted"/>
<dbReference type="EMBL" id="MCFF01000030">
    <property type="protein sequence ID" value="ORZ10614.1"/>
    <property type="molecule type" value="Genomic_DNA"/>
</dbReference>
<accession>A0A1Y2GGW3</accession>
<dbReference type="Proteomes" id="UP000193648">
    <property type="component" value="Unassembled WGS sequence"/>
</dbReference>
<feature type="region of interest" description="Disordered" evidence="1">
    <location>
        <begin position="169"/>
        <end position="209"/>
    </location>
</feature>
<dbReference type="GeneID" id="33572166"/>
<sequence length="805" mass="86662">MTRAASNRKQSAGSASTSTRPGPVFRGRDVVFVDPLDDKESYWWPAMIVPVPEIDSSMDCTVLNPGECLVKYFEDNKYSVVPFTDLQPFVPTTIPFLEFELAAGQKFLKNGGVVNAMAYLESGKVKRKFSWYRWGTAQDQELSLDMLKHNKPISLPLVTDEAFNDMQQTMQRGPSSGISSSEASSPTTSAKNFTDSENDSPRTSSSSISSSISAIISNGGNLKNGLQRSNAGATSQLIEGLLPSPVSLNDLPTESMDETEFSPRSTRAKVDGTLKKDNPITPSPSRSRSRRGSRDTDSKASVASTEKETMNKRSRNVSEQSFSSSSPNSNTTTVPPTSIPGMAASSETSTHGAAHKKRKMTGGPSVLIYPQNTTQDGVTSASNRSSRQGSAEPSPSPRSTRHSSRNSKSSDPGQQSQSPNSEELVESPQEATGPVRLQTQRMTRQRSTPKSAMGVTVPSPSVLSDKASPTDTPMKEEVVDNGETPQKDENDVKSSAGDVEQKGQSGTIQKTEDDSTAMDVDAPGELRDDSKIKHQDCEQSSSSLPQLTLMSLSETSSSSSSPSSIGLEEESPEIGSSSNGLLQPLERERREIKYNFQHVLPTLAIGSKEREAFYETIMDHLLKLKQEHRRLKEIVKNSDYTPKGRRATRSSPQYHSHRHHHHHLEEKPKKRNSPAPPKRDYPNGANSDGMGAGNVNGTNGSNKSNASSKVGSTTMTSSTTSGSSIPPYQGSTPSSAILTSNISATTRRSAATAAAAAVTAAVSRSSRGSYNTSHLEKKRANTASAAASVDNTESTVSTRAKRRAR</sequence>
<dbReference type="Pfam" id="PF00855">
    <property type="entry name" value="PWWP"/>
    <property type="match status" value="1"/>
</dbReference>
<dbReference type="AlphaFoldDB" id="A0A1Y2GGW3"/>
<feature type="compositionally biased region" description="Polar residues" evidence="1">
    <location>
        <begin position="458"/>
        <end position="471"/>
    </location>
</feature>
<feature type="compositionally biased region" description="Polar residues" evidence="1">
    <location>
        <begin position="370"/>
        <end position="391"/>
    </location>
</feature>
<comment type="caution">
    <text evidence="3">The sequence shown here is derived from an EMBL/GenBank/DDBJ whole genome shotgun (WGS) entry which is preliminary data.</text>
</comment>
<dbReference type="CDD" id="cd05162">
    <property type="entry name" value="PWWP"/>
    <property type="match status" value="1"/>
</dbReference>
<feature type="region of interest" description="Disordered" evidence="1">
    <location>
        <begin position="1"/>
        <end position="21"/>
    </location>
</feature>
<dbReference type="Gene3D" id="2.30.30.140">
    <property type="match status" value="1"/>
</dbReference>
<protein>
    <recommendedName>
        <fullName evidence="2">PWWP domain-containing protein</fullName>
    </recommendedName>
</protein>
<evidence type="ECO:0000313" key="4">
    <source>
        <dbReference type="Proteomes" id="UP000193648"/>
    </source>
</evidence>
<feature type="region of interest" description="Disordered" evidence="1">
    <location>
        <begin position="634"/>
        <end position="734"/>
    </location>
</feature>
<dbReference type="OrthoDB" id="641149at2759"/>
<feature type="compositionally biased region" description="Polar residues" evidence="1">
    <location>
        <begin position="538"/>
        <end position="550"/>
    </location>
</feature>
<feature type="region of interest" description="Disordered" evidence="1">
    <location>
        <begin position="761"/>
        <end position="805"/>
    </location>
</feature>
<feature type="compositionally biased region" description="Polar residues" evidence="1">
    <location>
        <begin position="437"/>
        <end position="450"/>
    </location>
</feature>
<feature type="compositionally biased region" description="Low complexity" evidence="1">
    <location>
        <begin position="173"/>
        <end position="190"/>
    </location>
</feature>
<evidence type="ECO:0000259" key="2">
    <source>
        <dbReference type="Pfam" id="PF00855"/>
    </source>
</evidence>
<feature type="region of interest" description="Disordered" evidence="1">
    <location>
        <begin position="243"/>
        <end position="581"/>
    </location>
</feature>
<feature type="compositionally biased region" description="Basic and acidic residues" evidence="1">
    <location>
        <begin position="268"/>
        <end position="278"/>
    </location>
</feature>